<feature type="domain" description="Histidine kinase/HSP90-like ATPase" evidence="6">
    <location>
        <begin position="498"/>
        <end position="595"/>
    </location>
</feature>
<dbReference type="Pfam" id="PF07730">
    <property type="entry name" value="HisKA_3"/>
    <property type="match status" value="1"/>
</dbReference>
<evidence type="ECO:0000313" key="7">
    <source>
        <dbReference type="EMBL" id="GLF96804.1"/>
    </source>
</evidence>
<dbReference type="PANTHER" id="PTHR24421">
    <property type="entry name" value="NITRATE/NITRITE SENSOR PROTEIN NARX-RELATED"/>
    <property type="match status" value="1"/>
</dbReference>
<dbReference type="InterPro" id="IPR036890">
    <property type="entry name" value="HATPase_C_sf"/>
</dbReference>
<evidence type="ECO:0000256" key="2">
    <source>
        <dbReference type="ARBA" id="ARBA00022777"/>
    </source>
</evidence>
<keyword evidence="8" id="KW-1185">Reference proteome</keyword>
<dbReference type="Gene3D" id="3.30.565.10">
    <property type="entry name" value="Histidine kinase-like ATPase, C-terminal domain"/>
    <property type="match status" value="1"/>
</dbReference>
<dbReference type="RefSeq" id="WP_323448814.1">
    <property type="nucleotide sequence ID" value="NZ_BSBI01000008.1"/>
</dbReference>
<keyword evidence="2" id="KW-0418">Kinase</keyword>
<dbReference type="EMBL" id="BSBI01000008">
    <property type="protein sequence ID" value="GLF96804.1"/>
    <property type="molecule type" value="Genomic_DNA"/>
</dbReference>
<protein>
    <submittedName>
        <fullName evidence="7">GAF domain-containing protein</fullName>
    </submittedName>
</protein>
<feature type="domain" description="GAF" evidence="5">
    <location>
        <begin position="73"/>
        <end position="222"/>
    </location>
</feature>
<dbReference type="SMART" id="SM00387">
    <property type="entry name" value="HATPase_c"/>
    <property type="match status" value="1"/>
</dbReference>
<dbReference type="InterPro" id="IPR029016">
    <property type="entry name" value="GAF-like_dom_sf"/>
</dbReference>
<dbReference type="SUPFAM" id="SSF55781">
    <property type="entry name" value="GAF domain-like"/>
    <property type="match status" value="2"/>
</dbReference>
<evidence type="ECO:0000259" key="5">
    <source>
        <dbReference type="SMART" id="SM00065"/>
    </source>
</evidence>
<sequence length="595" mass="61804">MTVPAPKDAQEPQRPPGPQSPRTPREPSGTADGPGTADSASAVPHGLQGLSSELTARVPQLLEAMRSVGTGLELHSTLDRICETAAALADARYAAIGVVDEEGRGLSDFVTHGIDAATVRRIGRRPDGQHGLLGALIHDPAPVRLADLTSDPRFAGFPPGHPPMRTFLGVPIRVQGKIFGNLYLAGKHGGGEFNDDDLHMVRVLATEAGIAIGNARLYEAARQRERWIDGSVAVTTALLSGGDAEDAIGVVAEQARRLADAAAGIVLLPAADGGLEIVAIAADGPAPPLGLVVGPDNPVVARLLAGEAVFLADAATDLRITTPEAVRYGPGMLLPLHSGGRVLGALATPRERGARPFSAAERTLATQFAAQAALALVMADAQRDRERLAVFEDRDRIARDLHDLVIQRLFATGMMLEGAQRKSVVPALQDGVGKAVDELDVTIQEIRTAIFALQQGPAEAPSGLRTRVLREINMAAVPLGFTPGHHFAGAVDSAVSELTGKNLIAALREALSNAFRHARAGRIEVVVDAGAHLPDGTPGVRLTVADDGVGIPAGGRRSGLRNLARRAESLGGASVCGPGIGPGGRGTTVRWEAPL</sequence>
<dbReference type="Gene3D" id="1.20.5.1930">
    <property type="match status" value="1"/>
</dbReference>
<accession>A0ABQ5P2P5</accession>
<dbReference type="InterPro" id="IPR050482">
    <property type="entry name" value="Sensor_HK_TwoCompSys"/>
</dbReference>
<evidence type="ECO:0000259" key="6">
    <source>
        <dbReference type="SMART" id="SM00387"/>
    </source>
</evidence>
<evidence type="ECO:0000256" key="4">
    <source>
        <dbReference type="SAM" id="MobiDB-lite"/>
    </source>
</evidence>
<reference evidence="7 8" key="1">
    <citation type="submission" date="2022-10" db="EMBL/GenBank/DDBJ databases">
        <title>Draft genome sequence of Streptomyces sp. YSPA8.</title>
        <authorList>
            <person name="Moriuchi R."/>
            <person name="Dohra H."/>
            <person name="Yamamura H."/>
            <person name="Kodani S."/>
        </authorList>
    </citation>
    <scope>NUCLEOTIDE SEQUENCE [LARGE SCALE GENOMIC DNA]</scope>
    <source>
        <strain evidence="7 8">YSPA8</strain>
    </source>
</reference>
<evidence type="ECO:0000313" key="8">
    <source>
        <dbReference type="Proteomes" id="UP001291653"/>
    </source>
</evidence>
<comment type="caution">
    <text evidence="7">The sequence shown here is derived from an EMBL/GenBank/DDBJ whole genome shotgun (WGS) entry which is preliminary data.</text>
</comment>
<dbReference type="SUPFAM" id="SSF55874">
    <property type="entry name" value="ATPase domain of HSP90 chaperone/DNA topoisomerase II/histidine kinase"/>
    <property type="match status" value="1"/>
</dbReference>
<dbReference type="InterPro" id="IPR011712">
    <property type="entry name" value="Sig_transdc_His_kin_sub3_dim/P"/>
</dbReference>
<dbReference type="SMART" id="SM00065">
    <property type="entry name" value="GAF"/>
    <property type="match status" value="2"/>
</dbReference>
<dbReference type="Pfam" id="PF02518">
    <property type="entry name" value="HATPase_c"/>
    <property type="match status" value="1"/>
</dbReference>
<evidence type="ECO:0000256" key="1">
    <source>
        <dbReference type="ARBA" id="ARBA00022679"/>
    </source>
</evidence>
<dbReference type="InterPro" id="IPR003594">
    <property type="entry name" value="HATPase_dom"/>
</dbReference>
<dbReference type="Pfam" id="PF13185">
    <property type="entry name" value="GAF_2"/>
    <property type="match status" value="2"/>
</dbReference>
<evidence type="ECO:0000256" key="3">
    <source>
        <dbReference type="ARBA" id="ARBA00023012"/>
    </source>
</evidence>
<keyword evidence="3" id="KW-0902">Two-component regulatory system</keyword>
<gene>
    <name evidence="7" type="ORF">SYYSPA8_20925</name>
</gene>
<feature type="region of interest" description="Disordered" evidence="4">
    <location>
        <begin position="1"/>
        <end position="44"/>
    </location>
</feature>
<organism evidence="7 8">
    <name type="scientific">Streptomyces yaizuensis</name>
    <dbReference type="NCBI Taxonomy" id="2989713"/>
    <lineage>
        <taxon>Bacteria</taxon>
        <taxon>Bacillati</taxon>
        <taxon>Actinomycetota</taxon>
        <taxon>Actinomycetes</taxon>
        <taxon>Kitasatosporales</taxon>
        <taxon>Streptomycetaceae</taxon>
        <taxon>Streptomyces</taxon>
    </lineage>
</organism>
<dbReference type="Gene3D" id="3.30.450.40">
    <property type="match status" value="2"/>
</dbReference>
<keyword evidence="1" id="KW-0808">Transferase</keyword>
<proteinExistence type="predicted"/>
<dbReference type="PANTHER" id="PTHR24421:SF56">
    <property type="entry name" value="OXYGEN SENSOR HISTIDINE KINASE RESPONSE REGULATOR DOST"/>
    <property type="match status" value="1"/>
</dbReference>
<name>A0ABQ5P2P5_9ACTN</name>
<dbReference type="Proteomes" id="UP001291653">
    <property type="component" value="Unassembled WGS sequence"/>
</dbReference>
<feature type="domain" description="GAF" evidence="5">
    <location>
        <begin position="243"/>
        <end position="386"/>
    </location>
</feature>
<dbReference type="InterPro" id="IPR003018">
    <property type="entry name" value="GAF"/>
</dbReference>